<gene>
    <name evidence="5" type="primary">Anapc1</name>
    <name evidence="5" type="ORF">AK812_SmicGene341</name>
</gene>
<evidence type="ECO:0000313" key="5">
    <source>
        <dbReference type="EMBL" id="OLQ15456.1"/>
    </source>
</evidence>
<evidence type="ECO:0000256" key="4">
    <source>
        <dbReference type="ARBA" id="ARBA00023306"/>
    </source>
</evidence>
<dbReference type="PANTHER" id="PTHR12827">
    <property type="entry name" value="MEIOTIC CHECKPOINT REGULATOR TSG24 FAMILY MEMBER"/>
    <property type="match status" value="1"/>
</dbReference>
<dbReference type="InterPro" id="IPR024990">
    <property type="entry name" value="Apc1"/>
</dbReference>
<comment type="caution">
    <text evidence="5">The sequence shown here is derived from an EMBL/GenBank/DDBJ whole genome shotgun (WGS) entry which is preliminary data.</text>
</comment>
<keyword evidence="3" id="KW-0498">Mitosis</keyword>
<dbReference type="EMBL" id="LSRX01000003">
    <property type="protein sequence ID" value="OLQ15456.1"/>
    <property type="molecule type" value="Genomic_DNA"/>
</dbReference>
<evidence type="ECO:0000256" key="2">
    <source>
        <dbReference type="ARBA" id="ARBA00022618"/>
    </source>
</evidence>
<proteinExistence type="inferred from homology"/>
<dbReference type="GO" id="GO:0070979">
    <property type="term" value="P:protein K11-linked ubiquitination"/>
    <property type="evidence" value="ECO:0007669"/>
    <property type="project" value="TreeGrafter"/>
</dbReference>
<evidence type="ECO:0000256" key="3">
    <source>
        <dbReference type="ARBA" id="ARBA00022776"/>
    </source>
</evidence>
<dbReference type="GO" id="GO:0051301">
    <property type="term" value="P:cell division"/>
    <property type="evidence" value="ECO:0007669"/>
    <property type="project" value="UniProtKB-KW"/>
</dbReference>
<dbReference type="GO" id="GO:0007091">
    <property type="term" value="P:metaphase/anaphase transition of mitotic cell cycle"/>
    <property type="evidence" value="ECO:0007669"/>
    <property type="project" value="TreeGrafter"/>
</dbReference>
<dbReference type="PANTHER" id="PTHR12827:SF3">
    <property type="entry name" value="ANAPHASE-PROMOTING COMPLEX SUBUNIT 1"/>
    <property type="match status" value="1"/>
</dbReference>
<keyword evidence="4" id="KW-0131">Cell cycle</keyword>
<evidence type="ECO:0000313" key="6">
    <source>
        <dbReference type="Proteomes" id="UP000186817"/>
    </source>
</evidence>
<dbReference type="InterPro" id="IPR011989">
    <property type="entry name" value="ARM-like"/>
</dbReference>
<name>A0A1Q9F700_SYMMI</name>
<keyword evidence="6" id="KW-1185">Reference proteome</keyword>
<dbReference type="AlphaFoldDB" id="A0A1Q9F700"/>
<dbReference type="GO" id="GO:0060090">
    <property type="term" value="F:molecular adaptor activity"/>
    <property type="evidence" value="ECO:0007669"/>
    <property type="project" value="TreeGrafter"/>
</dbReference>
<comment type="similarity">
    <text evidence="1">Belongs to the APC1 family.</text>
</comment>
<dbReference type="OrthoDB" id="296935at2759"/>
<dbReference type="GO" id="GO:0031145">
    <property type="term" value="P:anaphase-promoting complex-dependent catabolic process"/>
    <property type="evidence" value="ECO:0007669"/>
    <property type="project" value="TreeGrafter"/>
</dbReference>
<dbReference type="Gene3D" id="1.25.10.10">
    <property type="entry name" value="Leucine-rich Repeat Variant"/>
    <property type="match status" value="1"/>
</dbReference>
<organism evidence="5 6">
    <name type="scientific">Symbiodinium microadriaticum</name>
    <name type="common">Dinoflagellate</name>
    <name type="synonym">Zooxanthella microadriatica</name>
    <dbReference type="NCBI Taxonomy" id="2951"/>
    <lineage>
        <taxon>Eukaryota</taxon>
        <taxon>Sar</taxon>
        <taxon>Alveolata</taxon>
        <taxon>Dinophyceae</taxon>
        <taxon>Suessiales</taxon>
        <taxon>Symbiodiniaceae</taxon>
        <taxon>Symbiodinium</taxon>
    </lineage>
</organism>
<protein>
    <submittedName>
        <fullName evidence="5">Anaphase-promoting complex subunit 1</fullName>
    </submittedName>
</protein>
<evidence type="ECO:0000256" key="1">
    <source>
        <dbReference type="ARBA" id="ARBA00010547"/>
    </source>
</evidence>
<accession>A0A1Q9F700</accession>
<dbReference type="GO" id="GO:0005680">
    <property type="term" value="C:anaphase-promoting complex"/>
    <property type="evidence" value="ECO:0007669"/>
    <property type="project" value="InterPro"/>
</dbReference>
<sequence length="199" mass="21568">MDDARLYRMYDEDRRALEVARLLSSSKPVTLRVQRRPEQTDLDFEFAKQTRLAQAALRQAALCVGRGAFTLGVPWAQSTQGQATNDNQVSNNTHAGLLLGLGLRGCLKVLPVADCYKYLRLQHDTTSAAVILGLAASHVSSMVASPVQSSAVLSLGLLFAGSAHRMMTELLVAEIGRRPAERALNDREGYALAAGAFKI</sequence>
<reference evidence="5 6" key="1">
    <citation type="submission" date="2016-02" db="EMBL/GenBank/DDBJ databases">
        <title>Genome analysis of coral dinoflagellate symbionts highlights evolutionary adaptations to a symbiotic lifestyle.</title>
        <authorList>
            <person name="Aranda M."/>
            <person name="Li Y."/>
            <person name="Liew Y.J."/>
            <person name="Baumgarten S."/>
            <person name="Simakov O."/>
            <person name="Wilson M."/>
            <person name="Piel J."/>
            <person name="Ashoor H."/>
            <person name="Bougouffa S."/>
            <person name="Bajic V.B."/>
            <person name="Ryu T."/>
            <person name="Ravasi T."/>
            <person name="Bayer T."/>
            <person name="Micklem G."/>
            <person name="Kim H."/>
            <person name="Bhak J."/>
            <person name="Lajeunesse T.C."/>
            <person name="Voolstra C.R."/>
        </authorList>
    </citation>
    <scope>NUCLEOTIDE SEQUENCE [LARGE SCALE GENOMIC DNA]</scope>
    <source>
        <strain evidence="5 6">CCMP2467</strain>
    </source>
</reference>
<keyword evidence="2" id="KW-0132">Cell division</keyword>
<dbReference type="Proteomes" id="UP000186817">
    <property type="component" value="Unassembled WGS sequence"/>
</dbReference>